<proteinExistence type="predicted"/>
<organism evidence="1 2">
    <name type="scientific">Jeotgalibacillus haloalkalitolerans</name>
    <dbReference type="NCBI Taxonomy" id="3104292"/>
    <lineage>
        <taxon>Bacteria</taxon>
        <taxon>Bacillati</taxon>
        <taxon>Bacillota</taxon>
        <taxon>Bacilli</taxon>
        <taxon>Bacillales</taxon>
        <taxon>Caryophanaceae</taxon>
        <taxon>Jeotgalibacillus</taxon>
    </lineage>
</organism>
<dbReference type="EMBL" id="JAXQNN010000002">
    <property type="protein sequence ID" value="MDZ5712261.1"/>
    <property type="molecule type" value="Genomic_DNA"/>
</dbReference>
<dbReference type="RefSeq" id="WP_322421235.1">
    <property type="nucleotide sequence ID" value="NZ_JAXQNN010000002.1"/>
</dbReference>
<evidence type="ECO:0000313" key="1">
    <source>
        <dbReference type="EMBL" id="MDZ5712261.1"/>
    </source>
</evidence>
<evidence type="ECO:0000313" key="2">
    <source>
        <dbReference type="Proteomes" id="UP001292084"/>
    </source>
</evidence>
<accession>A0ABU5KNF5</accession>
<protein>
    <submittedName>
        <fullName evidence="1">Uncharacterized protein</fullName>
    </submittedName>
</protein>
<keyword evidence="2" id="KW-1185">Reference proteome</keyword>
<comment type="caution">
    <text evidence="1">The sequence shown here is derived from an EMBL/GenBank/DDBJ whole genome shotgun (WGS) entry which is preliminary data.</text>
</comment>
<sequence>MKQTLIVNNGEFEFTRFRQAVSELEEEYGYEGLAWEMVVASDDFDVLCDFLNGDGLNVELIAD</sequence>
<dbReference type="Proteomes" id="UP001292084">
    <property type="component" value="Unassembled WGS sequence"/>
</dbReference>
<gene>
    <name evidence="1" type="ORF">UFB30_08460</name>
</gene>
<reference evidence="1 2" key="1">
    <citation type="submission" date="2023-12" db="EMBL/GenBank/DDBJ databases">
        <title>Jeotgalibacillus haloalkaliphilus sp. nov., a novel salt-tolerant bacteria, isolated from the estuary of the Fenhe River into the Yellow River.</title>
        <authorList>
            <person name="Li Y."/>
        </authorList>
    </citation>
    <scope>NUCLEOTIDE SEQUENCE [LARGE SCALE GENOMIC DNA]</scope>
    <source>
        <strain evidence="1 2">HH7-29</strain>
    </source>
</reference>
<name>A0ABU5KNF5_9BACL</name>